<proteinExistence type="predicted"/>
<dbReference type="Proteomes" id="UP001529510">
    <property type="component" value="Unassembled WGS sequence"/>
</dbReference>
<comment type="caution">
    <text evidence="1">The sequence shown here is derived from an EMBL/GenBank/DDBJ whole genome shotgun (WGS) entry which is preliminary data.</text>
</comment>
<name>A0ABD0RWD1_CIRMR</name>
<sequence length="167" mass="18912">TLTIDVRAHPLSLIQVLITNTCSHSAPPYIRPWQSVLHCLVYRSQPHASSRPLYALLPGCSLLQPRLFAVFTSRAHFPSQLTNGLADKHCICSNHTCTSLLQHCQKTPVWFAPNICLWSRPSDIVTEDLTNTDYEHRDTRRYRPFHGFDECPQGIAVTCTNATICLR</sequence>
<evidence type="ECO:0000313" key="2">
    <source>
        <dbReference type="Proteomes" id="UP001529510"/>
    </source>
</evidence>
<feature type="non-terminal residue" evidence="1">
    <location>
        <position position="167"/>
    </location>
</feature>
<feature type="non-terminal residue" evidence="1">
    <location>
        <position position="1"/>
    </location>
</feature>
<keyword evidence="2" id="KW-1185">Reference proteome</keyword>
<evidence type="ECO:0000313" key="1">
    <source>
        <dbReference type="EMBL" id="KAL0202420.1"/>
    </source>
</evidence>
<dbReference type="EMBL" id="JAMKFB020000001">
    <property type="protein sequence ID" value="KAL0202420.1"/>
    <property type="molecule type" value="Genomic_DNA"/>
</dbReference>
<organism evidence="1 2">
    <name type="scientific">Cirrhinus mrigala</name>
    <name type="common">Mrigala</name>
    <dbReference type="NCBI Taxonomy" id="683832"/>
    <lineage>
        <taxon>Eukaryota</taxon>
        <taxon>Metazoa</taxon>
        <taxon>Chordata</taxon>
        <taxon>Craniata</taxon>
        <taxon>Vertebrata</taxon>
        <taxon>Euteleostomi</taxon>
        <taxon>Actinopterygii</taxon>
        <taxon>Neopterygii</taxon>
        <taxon>Teleostei</taxon>
        <taxon>Ostariophysi</taxon>
        <taxon>Cypriniformes</taxon>
        <taxon>Cyprinidae</taxon>
        <taxon>Labeoninae</taxon>
        <taxon>Labeonini</taxon>
        <taxon>Cirrhinus</taxon>
    </lineage>
</organism>
<accession>A0ABD0RWD1</accession>
<reference evidence="1 2" key="1">
    <citation type="submission" date="2024-05" db="EMBL/GenBank/DDBJ databases">
        <title>Genome sequencing and assembly of Indian major carp, Cirrhinus mrigala (Hamilton, 1822).</title>
        <authorList>
            <person name="Mohindra V."/>
            <person name="Chowdhury L.M."/>
            <person name="Lal K."/>
            <person name="Jena J.K."/>
        </authorList>
    </citation>
    <scope>NUCLEOTIDE SEQUENCE [LARGE SCALE GENOMIC DNA]</scope>
    <source>
        <strain evidence="1">CM1030</strain>
        <tissue evidence="1">Blood</tissue>
    </source>
</reference>
<gene>
    <name evidence="1" type="ORF">M9458_000438</name>
</gene>
<dbReference type="AlphaFoldDB" id="A0ABD0RWD1"/>
<protein>
    <submittedName>
        <fullName evidence="1">Uncharacterized protein</fullName>
    </submittedName>
</protein>